<dbReference type="Proteomes" id="UP000261948">
    <property type="component" value="Unassembled WGS sequence"/>
</dbReference>
<dbReference type="EC" id="3.1.-.-" evidence="1"/>
<dbReference type="AlphaFoldDB" id="A0A373FAX3"/>
<name>A0A373FAX3_COMTE</name>
<keyword evidence="1" id="KW-0378">Hydrolase</keyword>
<dbReference type="Pfam" id="PF02452">
    <property type="entry name" value="PemK_toxin"/>
    <property type="match status" value="1"/>
</dbReference>
<dbReference type="InterPro" id="IPR011067">
    <property type="entry name" value="Plasmid_toxin/cell-grow_inhib"/>
</dbReference>
<keyword evidence="3" id="KW-1185">Reference proteome</keyword>
<dbReference type="GO" id="GO:0016075">
    <property type="term" value="P:rRNA catabolic process"/>
    <property type="evidence" value="ECO:0007669"/>
    <property type="project" value="TreeGrafter"/>
</dbReference>
<protein>
    <recommendedName>
        <fullName evidence="1">mRNA interferase</fullName>
        <ecNumber evidence="1">3.1.-.-</ecNumber>
    </recommendedName>
</protein>
<dbReference type="EMBL" id="QURR01000029">
    <property type="protein sequence ID" value="RGE41313.1"/>
    <property type="molecule type" value="Genomic_DNA"/>
</dbReference>
<evidence type="ECO:0000313" key="3">
    <source>
        <dbReference type="Proteomes" id="UP000261948"/>
    </source>
</evidence>
<organism evidence="2 3">
    <name type="scientific">Comamonas testosteroni</name>
    <name type="common">Pseudomonas testosteroni</name>
    <dbReference type="NCBI Taxonomy" id="285"/>
    <lineage>
        <taxon>Bacteria</taxon>
        <taxon>Pseudomonadati</taxon>
        <taxon>Pseudomonadota</taxon>
        <taxon>Betaproteobacteria</taxon>
        <taxon>Burkholderiales</taxon>
        <taxon>Comamonadaceae</taxon>
        <taxon>Comamonas</taxon>
    </lineage>
</organism>
<evidence type="ECO:0000313" key="2">
    <source>
        <dbReference type="EMBL" id="RGE41313.1"/>
    </source>
</evidence>
<dbReference type="OrthoDB" id="9793906at2"/>
<dbReference type="GO" id="GO:0004521">
    <property type="term" value="F:RNA endonuclease activity"/>
    <property type="evidence" value="ECO:0007669"/>
    <property type="project" value="TreeGrafter"/>
</dbReference>
<keyword evidence="1" id="KW-0540">Nuclease</keyword>
<reference evidence="2 3" key="1">
    <citation type="submission" date="2018-08" db="EMBL/GenBank/DDBJ databases">
        <title>Comamonas testosteroni strain SWCO2.</title>
        <authorList>
            <person name="Jiang N."/>
            <person name="Zhang X.Z."/>
        </authorList>
    </citation>
    <scope>NUCLEOTIDE SEQUENCE [LARGE SCALE GENOMIC DNA]</scope>
    <source>
        <strain evidence="2 3">SWCO2</strain>
    </source>
</reference>
<keyword evidence="1" id="KW-0255">Endonuclease</keyword>
<dbReference type="SUPFAM" id="SSF50118">
    <property type="entry name" value="Cell growth inhibitor/plasmid maintenance toxic component"/>
    <property type="match status" value="1"/>
</dbReference>
<dbReference type="PANTHER" id="PTHR33988">
    <property type="entry name" value="ENDORIBONUCLEASE MAZF-RELATED"/>
    <property type="match status" value="1"/>
</dbReference>
<comment type="similarity">
    <text evidence="1">Belongs to the PemK/MazF family.</text>
</comment>
<comment type="function">
    <text evidence="1">Toxic component of a type II toxin-antitoxin (TA) system.</text>
</comment>
<evidence type="ECO:0000256" key="1">
    <source>
        <dbReference type="PIRNR" id="PIRNR033490"/>
    </source>
</evidence>
<sequence>MVKRGEIWLVNLDPTVGSEIQKTRPCVVVSPAELNDNLRTVIVAPMTSQGFAAPFRVPVTHGGKKGLIVLDQLRTVDKSRLFKKSGSIQAKTLTAVLTTLQEVFTE</sequence>
<dbReference type="PIRSF" id="PIRSF033490">
    <property type="entry name" value="MazF"/>
    <property type="match status" value="1"/>
</dbReference>
<dbReference type="GO" id="GO:0006402">
    <property type="term" value="P:mRNA catabolic process"/>
    <property type="evidence" value="ECO:0007669"/>
    <property type="project" value="TreeGrafter"/>
</dbReference>
<dbReference type="Gene3D" id="2.30.30.110">
    <property type="match status" value="1"/>
</dbReference>
<dbReference type="InterPro" id="IPR003477">
    <property type="entry name" value="PemK-like"/>
</dbReference>
<dbReference type="GO" id="GO:0016787">
    <property type="term" value="F:hydrolase activity"/>
    <property type="evidence" value="ECO:0007669"/>
    <property type="project" value="UniProtKB-KW"/>
</dbReference>
<dbReference type="GO" id="GO:0003677">
    <property type="term" value="F:DNA binding"/>
    <property type="evidence" value="ECO:0007669"/>
    <property type="project" value="InterPro"/>
</dbReference>
<dbReference type="PANTHER" id="PTHR33988:SF2">
    <property type="entry name" value="ENDORIBONUCLEASE MAZF"/>
    <property type="match status" value="1"/>
</dbReference>
<comment type="caution">
    <text evidence="2">The sequence shown here is derived from an EMBL/GenBank/DDBJ whole genome shotgun (WGS) entry which is preliminary data.</text>
</comment>
<gene>
    <name evidence="2" type="ORF">DZC30_18555</name>
</gene>
<accession>A0A373FAX3</accession>
<proteinExistence type="inferred from homology"/>